<evidence type="ECO:0000313" key="9">
    <source>
        <dbReference type="EMBL" id="EEN67953.1"/>
    </source>
</evidence>
<keyword evidence="6" id="KW-1015">Disulfide bond</keyword>
<evidence type="ECO:0000256" key="3">
    <source>
        <dbReference type="ARBA" id="ARBA00022889"/>
    </source>
</evidence>
<feature type="compositionally biased region" description="Polar residues" evidence="7">
    <location>
        <begin position="474"/>
        <end position="490"/>
    </location>
</feature>
<feature type="region of interest" description="Disordered" evidence="7">
    <location>
        <begin position="336"/>
        <end position="490"/>
    </location>
</feature>
<evidence type="ECO:0008006" key="10">
    <source>
        <dbReference type="Google" id="ProtNLM"/>
    </source>
</evidence>
<dbReference type="PROSITE" id="PS51450">
    <property type="entry name" value="LRR"/>
    <property type="match status" value="1"/>
</dbReference>
<dbReference type="PANTHER" id="PTHR22650">
    <property type="entry name" value="GLYCOPROTEIN IB BETA"/>
    <property type="match status" value="1"/>
</dbReference>
<comment type="subcellular location">
    <subcellularLocation>
        <location evidence="1">Membrane</location>
        <topology evidence="1">Single-pass membrane protein</topology>
    </subcellularLocation>
</comment>
<keyword evidence="2" id="KW-0812">Transmembrane</keyword>
<dbReference type="AlphaFoldDB" id="C3XV27"/>
<evidence type="ECO:0000256" key="2">
    <source>
        <dbReference type="ARBA" id="ARBA00022692"/>
    </source>
</evidence>
<reference evidence="9" key="1">
    <citation type="journal article" date="2008" name="Nature">
        <title>The amphioxus genome and the evolution of the chordate karyotype.</title>
        <authorList>
            <consortium name="US DOE Joint Genome Institute (JGI-PGF)"/>
            <person name="Putnam N.H."/>
            <person name="Butts T."/>
            <person name="Ferrier D.E.K."/>
            <person name="Furlong R.F."/>
            <person name="Hellsten U."/>
            <person name="Kawashima T."/>
            <person name="Robinson-Rechavi M."/>
            <person name="Shoguchi E."/>
            <person name="Terry A."/>
            <person name="Yu J.-K."/>
            <person name="Benito-Gutierrez E.L."/>
            <person name="Dubchak I."/>
            <person name="Garcia-Fernandez J."/>
            <person name="Gibson-Brown J.J."/>
            <person name="Grigoriev I.V."/>
            <person name="Horton A.C."/>
            <person name="de Jong P.J."/>
            <person name="Jurka J."/>
            <person name="Kapitonov V.V."/>
            <person name="Kohara Y."/>
            <person name="Kuroki Y."/>
            <person name="Lindquist E."/>
            <person name="Lucas S."/>
            <person name="Osoegawa K."/>
            <person name="Pennacchio L.A."/>
            <person name="Salamov A.A."/>
            <person name="Satou Y."/>
            <person name="Sauka-Spengler T."/>
            <person name="Schmutz J."/>
            <person name="Shin-I T."/>
            <person name="Toyoda A."/>
            <person name="Bronner-Fraser M."/>
            <person name="Fujiyama A."/>
            <person name="Holland L.Z."/>
            <person name="Holland P.W.H."/>
            <person name="Satoh N."/>
            <person name="Rokhsar D.S."/>
        </authorList>
    </citation>
    <scope>NUCLEOTIDE SEQUENCE [LARGE SCALE GENOMIC DNA]</scope>
    <source>
        <strain evidence="9">S238N-H82</strain>
        <tissue evidence="9">Testes</tissue>
    </source>
</reference>
<feature type="compositionally biased region" description="Polar residues" evidence="7">
    <location>
        <begin position="349"/>
        <end position="383"/>
    </location>
</feature>
<evidence type="ECO:0000256" key="8">
    <source>
        <dbReference type="SAM" id="SignalP"/>
    </source>
</evidence>
<dbReference type="EMBL" id="GG666468">
    <property type="protein sequence ID" value="EEN67953.1"/>
    <property type="molecule type" value="Genomic_DNA"/>
</dbReference>
<evidence type="ECO:0000256" key="5">
    <source>
        <dbReference type="ARBA" id="ARBA00023136"/>
    </source>
</evidence>
<evidence type="ECO:0000256" key="7">
    <source>
        <dbReference type="SAM" id="MobiDB-lite"/>
    </source>
</evidence>
<feature type="chain" id="PRO_5002933098" description="LRRNT domain-containing protein" evidence="8">
    <location>
        <begin position="27"/>
        <end position="490"/>
    </location>
</feature>
<keyword evidence="3" id="KW-0130">Cell adhesion</keyword>
<keyword evidence="8" id="KW-0732">Signal</keyword>
<keyword evidence="4" id="KW-1133">Transmembrane helix</keyword>
<feature type="region of interest" description="Disordered" evidence="7">
    <location>
        <begin position="274"/>
        <end position="301"/>
    </location>
</feature>
<dbReference type="InterPro" id="IPR001611">
    <property type="entry name" value="Leu-rich_rpt"/>
</dbReference>
<keyword evidence="5" id="KW-0472">Membrane</keyword>
<feature type="compositionally biased region" description="Low complexity" evidence="7">
    <location>
        <begin position="282"/>
        <end position="294"/>
    </location>
</feature>
<evidence type="ECO:0000256" key="4">
    <source>
        <dbReference type="ARBA" id="ARBA00022989"/>
    </source>
</evidence>
<name>C3XV27_BRAFL</name>
<evidence type="ECO:0000256" key="6">
    <source>
        <dbReference type="ARBA" id="ARBA00023157"/>
    </source>
</evidence>
<dbReference type="SUPFAM" id="SSF52058">
    <property type="entry name" value="L domain-like"/>
    <property type="match status" value="1"/>
</dbReference>
<evidence type="ECO:0000256" key="1">
    <source>
        <dbReference type="ARBA" id="ARBA00004167"/>
    </source>
</evidence>
<dbReference type="Gene3D" id="3.80.10.10">
    <property type="entry name" value="Ribonuclease Inhibitor"/>
    <property type="match status" value="1"/>
</dbReference>
<feature type="signal peptide" evidence="8">
    <location>
        <begin position="1"/>
        <end position="26"/>
    </location>
</feature>
<dbReference type="PANTHER" id="PTHR22650:SF4">
    <property type="entry name" value="LEUCINE-RICH REPEAT AND TRANSMEMBRANE DOMAIN-CONTAINING PROTEIN 2-LIKE"/>
    <property type="match status" value="1"/>
</dbReference>
<feature type="compositionally biased region" description="Polar residues" evidence="7">
    <location>
        <begin position="415"/>
        <end position="429"/>
    </location>
</feature>
<gene>
    <name evidence="9" type="ORF">BRAFLDRAFT_91828</name>
</gene>
<accession>C3XV27</accession>
<feature type="region of interest" description="Disordered" evidence="7">
    <location>
        <begin position="224"/>
        <end position="248"/>
    </location>
</feature>
<dbReference type="InParanoid" id="C3XV27"/>
<dbReference type="InterPro" id="IPR032675">
    <property type="entry name" value="LRR_dom_sf"/>
</dbReference>
<proteinExistence type="predicted"/>
<organism>
    <name type="scientific">Branchiostoma floridae</name>
    <name type="common">Florida lancelet</name>
    <name type="synonym">Amphioxus</name>
    <dbReference type="NCBI Taxonomy" id="7739"/>
    <lineage>
        <taxon>Eukaryota</taxon>
        <taxon>Metazoa</taxon>
        <taxon>Chordata</taxon>
        <taxon>Cephalochordata</taxon>
        <taxon>Leptocardii</taxon>
        <taxon>Amphioxiformes</taxon>
        <taxon>Branchiostomatidae</taxon>
        <taxon>Branchiostoma</taxon>
    </lineage>
</organism>
<sequence length="490" mass="53300">MGRKLRHLLTFLLIILKEPYMPEADCRSICKSSLSSCTCYMMGLTNIPQDLPVSLSILELSYNNITSLSQSGLKEYSKLRTLGLSSNHMTNIKTVAGIVLICAIIIWFKKKTPSDQHPQIDRSQLSMAQLAALKSNPLYGDVQTPKNRLQPSDGADSVRSLEHPNCALAEALSNTQNTATVTAVTNEYDSHHYEDIDTQIDQTRHGQSQAIIESNKHNAASVYEPKNENGQKGLDPSQATSQSLPPGVTNLQRNALLAALQPNPMYFDVKTATKKPSSTNMSSGHSQIGQGQSQAFTESNTNTTAAVVTSGHDNEYEDVDKLHDQTGQGQSWAITESNTHPTDAVVTSGHDQTGQGKSRAFTESNTHTTATAVTSSNDQTGQGQCKVPTDELLGDKNLTYNTEPATMEPNPMYANDQTGKSQPQASTDESLGDRNLLYTTEPATLEPNSLYSNDNTGQGQSEATAEKSRDTRNVIYSTESPASPYTYLQK</sequence>
<protein>
    <recommendedName>
        <fullName evidence="10">LRRNT domain-containing protein</fullName>
    </recommendedName>
</protein>
<dbReference type="InterPro" id="IPR052313">
    <property type="entry name" value="GPIb-IX-V_Complex"/>
</dbReference>
<feature type="compositionally biased region" description="Polar residues" evidence="7">
    <location>
        <begin position="237"/>
        <end position="248"/>
    </location>
</feature>
<feature type="compositionally biased region" description="Polar residues" evidence="7">
    <location>
        <begin position="437"/>
        <end position="463"/>
    </location>
</feature>